<name>A0ABW8SEB8_9CLOT</name>
<dbReference type="EMBL" id="JBJHZX010000002">
    <property type="protein sequence ID" value="MFL0194359.1"/>
    <property type="molecule type" value="Genomic_DNA"/>
</dbReference>
<keyword evidence="4" id="KW-0175">Coiled coil</keyword>
<dbReference type="InterPro" id="IPR013762">
    <property type="entry name" value="Integrase-like_cat_sf"/>
</dbReference>
<keyword evidence="7" id="KW-1185">Reference proteome</keyword>
<dbReference type="Gene3D" id="1.10.443.10">
    <property type="entry name" value="Intergrase catalytic core"/>
    <property type="match status" value="1"/>
</dbReference>
<gene>
    <name evidence="6" type="ORF">ACJDU8_02030</name>
</gene>
<keyword evidence="2" id="KW-0238">DNA-binding</keyword>
<dbReference type="InterPro" id="IPR050090">
    <property type="entry name" value="Tyrosine_recombinase_XerCD"/>
</dbReference>
<dbReference type="RefSeq" id="WP_406790478.1">
    <property type="nucleotide sequence ID" value="NZ_JBJHZX010000002.1"/>
</dbReference>
<evidence type="ECO:0000256" key="4">
    <source>
        <dbReference type="SAM" id="Coils"/>
    </source>
</evidence>
<accession>A0ABW8SEB8</accession>
<dbReference type="InterPro" id="IPR002104">
    <property type="entry name" value="Integrase_catalytic"/>
</dbReference>
<evidence type="ECO:0000259" key="5">
    <source>
        <dbReference type="PROSITE" id="PS51898"/>
    </source>
</evidence>
<dbReference type="PROSITE" id="PS51898">
    <property type="entry name" value="TYR_RECOMBINASE"/>
    <property type="match status" value="1"/>
</dbReference>
<evidence type="ECO:0000256" key="1">
    <source>
        <dbReference type="ARBA" id="ARBA00008857"/>
    </source>
</evidence>
<protein>
    <submittedName>
        <fullName evidence="6">Tyrosine-type recombinase/integrase</fullName>
    </submittedName>
</protein>
<reference evidence="6 7" key="1">
    <citation type="submission" date="2024-11" db="EMBL/GenBank/DDBJ databases">
        <authorList>
            <person name="Heng Y.C."/>
            <person name="Lim A.C.H."/>
            <person name="Lee J.K.Y."/>
            <person name="Kittelmann S."/>
        </authorList>
    </citation>
    <scope>NUCLEOTIDE SEQUENCE [LARGE SCALE GENOMIC DNA]</scope>
    <source>
        <strain evidence="6 7">WILCCON 0269</strain>
    </source>
</reference>
<feature type="domain" description="Tyr recombinase" evidence="5">
    <location>
        <begin position="44"/>
        <end position="225"/>
    </location>
</feature>
<sequence>MNTINKKVNSLQSFNKYLVDSSYTNEIVVDLKKDKVRIAAGSEGEVEIFTDTEIEKLLFFIQSEKVLSRDRLIILLLLYTGIRVSELVSIKLKDIDVLAMNLTVAWGKGGKRREVPLKGEVVDSIKEYLEEERKNNKFAESEYLILTNRSAKMDRDAVNKLLNRMEGKLDIRMHPHKFRHTFCTRLLKRGAELTTVAKLAGHASIQTAATFYINTSQRDKGEAVELL</sequence>
<evidence type="ECO:0000313" key="7">
    <source>
        <dbReference type="Proteomes" id="UP001623660"/>
    </source>
</evidence>
<keyword evidence="3" id="KW-0233">DNA recombination</keyword>
<dbReference type="Proteomes" id="UP001623660">
    <property type="component" value="Unassembled WGS sequence"/>
</dbReference>
<evidence type="ECO:0000256" key="3">
    <source>
        <dbReference type="ARBA" id="ARBA00023172"/>
    </source>
</evidence>
<comment type="similarity">
    <text evidence="1">Belongs to the 'phage' integrase family.</text>
</comment>
<dbReference type="SUPFAM" id="SSF56349">
    <property type="entry name" value="DNA breaking-rejoining enzymes"/>
    <property type="match status" value="1"/>
</dbReference>
<evidence type="ECO:0000256" key="2">
    <source>
        <dbReference type="ARBA" id="ARBA00023125"/>
    </source>
</evidence>
<dbReference type="InterPro" id="IPR011010">
    <property type="entry name" value="DNA_brk_join_enz"/>
</dbReference>
<dbReference type="PANTHER" id="PTHR30349">
    <property type="entry name" value="PHAGE INTEGRASE-RELATED"/>
    <property type="match status" value="1"/>
</dbReference>
<feature type="coiled-coil region" evidence="4">
    <location>
        <begin position="122"/>
        <end position="149"/>
    </location>
</feature>
<comment type="caution">
    <text evidence="6">The sequence shown here is derived from an EMBL/GenBank/DDBJ whole genome shotgun (WGS) entry which is preliminary data.</text>
</comment>
<organism evidence="6 7">
    <name type="scientific">Candidatus Clostridium eludens</name>
    <dbReference type="NCBI Taxonomy" id="3381663"/>
    <lineage>
        <taxon>Bacteria</taxon>
        <taxon>Bacillati</taxon>
        <taxon>Bacillota</taxon>
        <taxon>Clostridia</taxon>
        <taxon>Eubacteriales</taxon>
        <taxon>Clostridiaceae</taxon>
        <taxon>Clostridium</taxon>
    </lineage>
</organism>
<proteinExistence type="inferred from homology"/>
<dbReference type="PANTHER" id="PTHR30349:SF41">
    <property type="entry name" value="INTEGRASE_RECOMBINASE PROTEIN MJ0367-RELATED"/>
    <property type="match status" value="1"/>
</dbReference>
<evidence type="ECO:0000313" key="6">
    <source>
        <dbReference type="EMBL" id="MFL0194359.1"/>
    </source>
</evidence>
<dbReference type="Pfam" id="PF00589">
    <property type="entry name" value="Phage_integrase"/>
    <property type="match status" value="1"/>
</dbReference>